<organism evidence="12">
    <name type="scientific">Fopius arisanus</name>
    <dbReference type="NCBI Taxonomy" id="64838"/>
    <lineage>
        <taxon>Eukaryota</taxon>
        <taxon>Metazoa</taxon>
        <taxon>Ecdysozoa</taxon>
        <taxon>Arthropoda</taxon>
        <taxon>Hexapoda</taxon>
        <taxon>Insecta</taxon>
        <taxon>Pterygota</taxon>
        <taxon>Neoptera</taxon>
        <taxon>Endopterygota</taxon>
        <taxon>Hymenoptera</taxon>
        <taxon>Apocrita</taxon>
        <taxon>Ichneumonoidea</taxon>
        <taxon>Braconidae</taxon>
        <taxon>Opiinae</taxon>
        <taxon>Fopius</taxon>
    </lineage>
</organism>
<feature type="compositionally biased region" description="Basic and acidic residues" evidence="9">
    <location>
        <begin position="1"/>
        <end position="12"/>
    </location>
</feature>
<feature type="region of interest" description="Disordered" evidence="9">
    <location>
        <begin position="76"/>
        <end position="101"/>
    </location>
</feature>
<feature type="compositionally biased region" description="Polar residues" evidence="9">
    <location>
        <begin position="81"/>
        <end position="101"/>
    </location>
</feature>
<dbReference type="PANTHER" id="PTHR22937">
    <property type="entry name" value="E3 UBIQUITIN-PROTEIN LIGASE RNF165"/>
    <property type="match status" value="1"/>
</dbReference>
<feature type="region of interest" description="Disordered" evidence="9">
    <location>
        <begin position="387"/>
        <end position="412"/>
    </location>
</feature>
<feature type="compositionally biased region" description="Polar residues" evidence="9">
    <location>
        <begin position="295"/>
        <end position="304"/>
    </location>
</feature>
<evidence type="ECO:0000313" key="12">
    <source>
        <dbReference type="EMBL" id="JAG75021.1"/>
    </source>
</evidence>
<sequence length="695" mass="78118">MEESPKTEDVWHRGKTVNRNDMFNNDSANGTVDANSTSLADIFDTAFTSTADPSPQLCPTGTEMEFDHLFAESDIEETDSQNRTESLTSEPNDSTPGNNFIYSPYQRLVERRRRRFEKLFETIRMRGLMLNRELPSTKNDNKNNSHKMAVNDNQRNPLGIAGPSRIVDAPVDYSTTGSTSNSPNEVGNVESITNDPTPYETDEQSISQSNTPLRHNERSDDTPSAPDLQLDWSTSGSESDDEEGSVKVLGTVNNIDHQQPQQEHRPQAVPVVDLTVESDEEHGNGQANSSQSSQPLASRAQSSRNDVHCVHRSHNYSRMRRMMPPQFHFYHPQDLYHHRSFYHDRAPSTAGSTGSRIHPVHQRMWLHQQRMQETQRRRLYPRSSALHICQPQQQQQQQQTSLSNAHPGLYQPPPHYLVDGDNTEAISAVRRCHVGIINENSNQGDNYPRHGGGGGGGDDGDGDDGGRGVVGGALPLPQQPTVYSHPEASGPSPCPVPLVLNPMTSDDMESNQTSDNIPTMPVHQHVHHHMYHWSPISPYPYQAASLARMPHLHISISPHMQSNVSTEITPYPVTLPEFVMQQARHISAGLENYMRIVDLRRGSHISCGATQESIENHTFPHKYKLVKKVENGDDAVEKCTICLSEFEDCESVRRLPCMHLFHKDCVDQWLCTNKRCPICRVDIEIFLHKELTATV</sequence>
<dbReference type="AlphaFoldDB" id="A0A0C9QNW6"/>
<dbReference type="EC" id="2.3.2.27" evidence="2"/>
<evidence type="ECO:0000256" key="1">
    <source>
        <dbReference type="ARBA" id="ARBA00000900"/>
    </source>
</evidence>
<dbReference type="InterPro" id="IPR045191">
    <property type="entry name" value="MBR1/2-like"/>
</dbReference>
<dbReference type="Gene3D" id="3.30.40.10">
    <property type="entry name" value="Zinc/RING finger domain, C3HC4 (zinc finger)"/>
    <property type="match status" value="1"/>
</dbReference>
<evidence type="ECO:0000259" key="10">
    <source>
        <dbReference type="PROSITE" id="PS50089"/>
    </source>
</evidence>
<keyword evidence="3" id="KW-0808">Transferase</keyword>
<dbReference type="GO" id="GO:0005634">
    <property type="term" value="C:nucleus"/>
    <property type="evidence" value="ECO:0007669"/>
    <property type="project" value="TreeGrafter"/>
</dbReference>
<evidence type="ECO:0000256" key="2">
    <source>
        <dbReference type="ARBA" id="ARBA00012483"/>
    </source>
</evidence>
<feature type="region of interest" description="Disordered" evidence="9">
    <location>
        <begin position="278"/>
        <end position="309"/>
    </location>
</feature>
<dbReference type="SUPFAM" id="SSF57850">
    <property type="entry name" value="RING/U-box"/>
    <property type="match status" value="1"/>
</dbReference>
<evidence type="ECO:0000256" key="6">
    <source>
        <dbReference type="ARBA" id="ARBA00022786"/>
    </source>
</evidence>
<protein>
    <recommendedName>
        <fullName evidence="2">RING-type E3 ubiquitin transferase</fullName>
        <ecNumber evidence="2">2.3.2.27</ecNumber>
    </recommendedName>
</protein>
<keyword evidence="6" id="KW-0833">Ubl conjugation pathway</keyword>
<evidence type="ECO:0000256" key="3">
    <source>
        <dbReference type="ARBA" id="ARBA00022679"/>
    </source>
</evidence>
<feature type="compositionally biased region" description="Polar residues" evidence="9">
    <location>
        <begin position="204"/>
        <end position="213"/>
    </location>
</feature>
<feature type="domain" description="RING-type" evidence="10">
    <location>
        <begin position="639"/>
        <end position="680"/>
    </location>
</feature>
<feature type="region of interest" description="Disordered" evidence="9">
    <location>
        <begin position="132"/>
        <end position="245"/>
    </location>
</feature>
<feature type="region of interest" description="Disordered" evidence="9">
    <location>
        <begin position="438"/>
        <end position="476"/>
    </location>
</feature>
<evidence type="ECO:0000313" key="11">
    <source>
        <dbReference type="EMBL" id="JAG70068.1"/>
    </source>
</evidence>
<keyword evidence="4" id="KW-0479">Metal-binding</keyword>
<keyword evidence="7" id="KW-0862">Zinc</keyword>
<comment type="catalytic activity">
    <reaction evidence="1">
        <text>S-ubiquitinyl-[E2 ubiquitin-conjugating enzyme]-L-cysteine + [acceptor protein]-L-lysine = [E2 ubiquitin-conjugating enzyme]-L-cysteine + N(6)-ubiquitinyl-[acceptor protein]-L-lysine.</text>
        <dbReference type="EC" id="2.3.2.27"/>
    </reaction>
</comment>
<dbReference type="InterPro" id="IPR013083">
    <property type="entry name" value="Znf_RING/FYVE/PHD"/>
</dbReference>
<keyword evidence="5 8" id="KW-0863">Zinc-finger</keyword>
<feature type="compositionally biased region" description="Polar residues" evidence="9">
    <location>
        <begin position="173"/>
        <end position="196"/>
    </location>
</feature>
<feature type="region of interest" description="Disordered" evidence="9">
    <location>
        <begin position="1"/>
        <end position="24"/>
    </location>
</feature>
<name>A0A0C9QNW6_9HYME</name>
<feature type="compositionally biased region" description="Low complexity" evidence="9">
    <location>
        <begin position="390"/>
        <end position="399"/>
    </location>
</feature>
<gene>
    <name evidence="12" type="primary">RNF165_2</name>
    <name evidence="11" type="synonym">RNF165_1</name>
    <name evidence="11" type="ORF">g.63344</name>
    <name evidence="12" type="ORF">g.63360</name>
</gene>
<dbReference type="SMART" id="SM00184">
    <property type="entry name" value="RING"/>
    <property type="match status" value="1"/>
</dbReference>
<dbReference type="Pfam" id="PF13639">
    <property type="entry name" value="zf-RING_2"/>
    <property type="match status" value="1"/>
</dbReference>
<evidence type="ECO:0000256" key="8">
    <source>
        <dbReference type="PROSITE-ProRule" id="PRU00175"/>
    </source>
</evidence>
<dbReference type="EMBL" id="GBYB01005254">
    <property type="protein sequence ID" value="JAG75021.1"/>
    <property type="molecule type" value="Transcribed_RNA"/>
</dbReference>
<proteinExistence type="predicted"/>
<dbReference type="InterPro" id="IPR001841">
    <property type="entry name" value="Znf_RING"/>
</dbReference>
<dbReference type="GO" id="GO:0061630">
    <property type="term" value="F:ubiquitin protein ligase activity"/>
    <property type="evidence" value="ECO:0007669"/>
    <property type="project" value="UniProtKB-EC"/>
</dbReference>
<dbReference type="CDD" id="cd16474">
    <property type="entry name" value="RING-H2_RNF111-like"/>
    <property type="match status" value="1"/>
</dbReference>
<evidence type="ECO:0000256" key="4">
    <source>
        <dbReference type="ARBA" id="ARBA00022723"/>
    </source>
</evidence>
<reference evidence="12" key="1">
    <citation type="submission" date="2015-01" db="EMBL/GenBank/DDBJ databases">
        <title>Transcriptome Assembly of Fopius arisanus.</title>
        <authorList>
            <person name="Geib S."/>
        </authorList>
    </citation>
    <scope>NUCLEOTIDE SEQUENCE</scope>
</reference>
<dbReference type="PANTHER" id="PTHR22937:SF65">
    <property type="entry name" value="E3 UBIQUITIN-PROTEIN LIGASE ARK2C"/>
    <property type="match status" value="1"/>
</dbReference>
<evidence type="ECO:0000256" key="9">
    <source>
        <dbReference type="SAM" id="MobiDB-lite"/>
    </source>
</evidence>
<evidence type="ECO:0000256" key="7">
    <source>
        <dbReference type="ARBA" id="ARBA00022833"/>
    </source>
</evidence>
<dbReference type="GO" id="GO:0008270">
    <property type="term" value="F:zinc ion binding"/>
    <property type="evidence" value="ECO:0007669"/>
    <property type="project" value="UniProtKB-KW"/>
</dbReference>
<dbReference type="EMBL" id="GBYB01000301">
    <property type="protein sequence ID" value="JAG70068.1"/>
    <property type="molecule type" value="Transcribed_RNA"/>
</dbReference>
<accession>A0A0C9QNW6</accession>
<dbReference type="PROSITE" id="PS50089">
    <property type="entry name" value="ZF_RING_2"/>
    <property type="match status" value="1"/>
</dbReference>
<evidence type="ECO:0000256" key="5">
    <source>
        <dbReference type="ARBA" id="ARBA00022771"/>
    </source>
</evidence>